<dbReference type="AlphaFoldDB" id="A0A9P8PPZ0"/>
<protein>
    <submittedName>
        <fullName evidence="1">Uncharacterized protein</fullName>
    </submittedName>
</protein>
<sequence length="182" mass="20176">MVFFNCFRHHSFDIVLGQSTLIVGDGDLLSLTSTLLKCRHVQDTVGIDIESDFDLWNTSWSWWDTGQFKLTQDIVVFGLGSFTFKNLDQDTRLVVSIGGESLRLLVLGLSVGGVTSDNGSLDSGTVGNSFIRVDGLVWLFATKEFRNQLLNLWNSSGTTNQDDFINLGLVNLGVSQDSFNWV</sequence>
<comment type="caution">
    <text evidence="1">The sequence shown here is derived from an EMBL/GenBank/DDBJ whole genome shotgun (WGS) entry which is preliminary data.</text>
</comment>
<reference evidence="1" key="2">
    <citation type="submission" date="2021-01" db="EMBL/GenBank/DDBJ databases">
        <authorList>
            <person name="Schikora-Tamarit M.A."/>
        </authorList>
    </citation>
    <scope>NUCLEOTIDE SEQUENCE</scope>
    <source>
        <strain evidence="1">CBS2887</strain>
    </source>
</reference>
<dbReference type="Proteomes" id="UP000774326">
    <property type="component" value="Unassembled WGS sequence"/>
</dbReference>
<accession>A0A9P8PPZ0</accession>
<reference evidence="1" key="1">
    <citation type="journal article" date="2021" name="Open Biol.">
        <title>Shared evolutionary footprints suggest mitochondrial oxidative damage underlies multiple complex I losses in fungi.</title>
        <authorList>
            <person name="Schikora-Tamarit M.A."/>
            <person name="Marcet-Houben M."/>
            <person name="Nosek J."/>
            <person name="Gabaldon T."/>
        </authorList>
    </citation>
    <scope>NUCLEOTIDE SEQUENCE</scope>
    <source>
        <strain evidence="1">CBS2887</strain>
    </source>
</reference>
<evidence type="ECO:0000313" key="2">
    <source>
        <dbReference type="Proteomes" id="UP000774326"/>
    </source>
</evidence>
<dbReference type="EMBL" id="JAEUBG010005424">
    <property type="protein sequence ID" value="KAH3675414.1"/>
    <property type="molecule type" value="Genomic_DNA"/>
</dbReference>
<gene>
    <name evidence="1" type="ORF">WICPIJ_009358</name>
</gene>
<keyword evidence="2" id="KW-1185">Reference proteome</keyword>
<dbReference type="OrthoDB" id="2017405at2759"/>
<evidence type="ECO:0000313" key="1">
    <source>
        <dbReference type="EMBL" id="KAH3675414.1"/>
    </source>
</evidence>
<name>A0A9P8PPZ0_WICPI</name>
<dbReference type="InterPro" id="IPR019651">
    <property type="entry name" value="Glutamate_DH_NAD-spec"/>
</dbReference>
<dbReference type="Pfam" id="PF10712">
    <property type="entry name" value="NAD-GH"/>
    <property type="match status" value="2"/>
</dbReference>
<organism evidence="1 2">
    <name type="scientific">Wickerhamomyces pijperi</name>
    <name type="common">Yeast</name>
    <name type="synonym">Pichia pijperi</name>
    <dbReference type="NCBI Taxonomy" id="599730"/>
    <lineage>
        <taxon>Eukaryota</taxon>
        <taxon>Fungi</taxon>
        <taxon>Dikarya</taxon>
        <taxon>Ascomycota</taxon>
        <taxon>Saccharomycotina</taxon>
        <taxon>Saccharomycetes</taxon>
        <taxon>Phaffomycetales</taxon>
        <taxon>Wickerhamomycetaceae</taxon>
        <taxon>Wickerhamomyces</taxon>
    </lineage>
</organism>
<proteinExistence type="predicted"/>